<keyword evidence="10" id="KW-1185">Reference proteome</keyword>
<dbReference type="GO" id="GO:0022857">
    <property type="term" value="F:transmembrane transporter activity"/>
    <property type="evidence" value="ECO:0007669"/>
    <property type="project" value="InterPro"/>
</dbReference>
<evidence type="ECO:0000256" key="3">
    <source>
        <dbReference type="ARBA" id="ARBA00022475"/>
    </source>
</evidence>
<dbReference type="EMBL" id="MASR01000001">
    <property type="protein sequence ID" value="OFE12983.1"/>
    <property type="molecule type" value="Genomic_DNA"/>
</dbReference>
<feature type="transmembrane region" description="Helical" evidence="7">
    <location>
        <begin position="290"/>
        <end position="314"/>
    </location>
</feature>
<dbReference type="InterPro" id="IPR020846">
    <property type="entry name" value="MFS_dom"/>
</dbReference>
<evidence type="ECO:0000259" key="8">
    <source>
        <dbReference type="PROSITE" id="PS50850"/>
    </source>
</evidence>
<evidence type="ECO:0000256" key="7">
    <source>
        <dbReference type="SAM" id="Phobius"/>
    </source>
</evidence>
<evidence type="ECO:0000313" key="9">
    <source>
        <dbReference type="EMBL" id="OFE12983.1"/>
    </source>
</evidence>
<dbReference type="FunFam" id="1.20.1720.10:FF:000004">
    <property type="entry name" value="EmrB/QacA family drug resistance transporter"/>
    <property type="match status" value="1"/>
</dbReference>
<dbReference type="Gene3D" id="1.20.1250.20">
    <property type="entry name" value="MFS general substrate transporter like domains"/>
    <property type="match status" value="1"/>
</dbReference>
<feature type="transmembrane region" description="Helical" evidence="7">
    <location>
        <begin position="191"/>
        <end position="210"/>
    </location>
</feature>
<protein>
    <recommendedName>
        <fullName evidence="8">Major facilitator superfamily (MFS) profile domain-containing protein</fullName>
    </recommendedName>
</protein>
<dbReference type="PROSITE" id="PS50850">
    <property type="entry name" value="MFS"/>
    <property type="match status" value="1"/>
</dbReference>
<evidence type="ECO:0000256" key="5">
    <source>
        <dbReference type="ARBA" id="ARBA00022989"/>
    </source>
</evidence>
<dbReference type="GO" id="GO:0005886">
    <property type="term" value="C:plasma membrane"/>
    <property type="evidence" value="ECO:0007669"/>
    <property type="project" value="UniProtKB-SubCell"/>
</dbReference>
<dbReference type="CDD" id="cd17502">
    <property type="entry name" value="MFS_Azr1_MDR_like"/>
    <property type="match status" value="1"/>
</dbReference>
<dbReference type="OrthoDB" id="9812221at2"/>
<dbReference type="Gene3D" id="1.20.1720.10">
    <property type="entry name" value="Multidrug resistance protein D"/>
    <property type="match status" value="1"/>
</dbReference>
<keyword evidence="3" id="KW-1003">Cell membrane</keyword>
<proteinExistence type="predicted"/>
<keyword evidence="5 7" id="KW-1133">Transmembrane helix</keyword>
<gene>
    <name evidence="9" type="ORF">PHACT_07400</name>
</gene>
<dbReference type="PANTHER" id="PTHR23501">
    <property type="entry name" value="MAJOR FACILITATOR SUPERFAMILY"/>
    <property type="match status" value="1"/>
</dbReference>
<feature type="transmembrane region" description="Helical" evidence="7">
    <location>
        <begin position="50"/>
        <end position="69"/>
    </location>
</feature>
<keyword evidence="6 7" id="KW-0472">Membrane</keyword>
<sequence>MNIPQIDITDQQRRLSLIAILVVFMLGALDMTILSTATPTIVADLDGLELYAWVTTAYMLSSTVLVPIFGKLGDMYGRKRILVWGISIFLLGSVLCGLSGEFGDLPILGDGMQQLIVFRAVKGIGGAALFTSAIGIVADLYPPLQRAKFMGLFGAVFALASLIGPTIGGLLTDHASATWFGHYVAGWRWVFYANLPLGLIALYMVSNKMPTLNTHQGGKIDYLGAMILLIVFIPFLLALTWGGNRYAWNSPQLLSMFALSAVAFVAFIRVESRASDAVMPLDLFQSRIFVFANLSSFVLGMAFMGAVMFMPLYMQVVLGVDATGSGFAMLPLMGGLMLTSILSGRLVSRSGRYKAYMVGGVVILVCGMYLLTNLDVDSSLMQLNIAMAVVGLGLGPSQSLTNLIVQSAFPVSKIGVATSTTQFFRQVGNTVGVAIFGAVLVTSLAEELPKQLPQMAGSATEFNMNQAQSMAMNPQSMQATVQAQFDAYTPLVERAFAGERAAAAELIANPLLPDELKAPLENYLARDDVTEVPNAERYLTAYKAGIEQQVSAAVVTIKRGTRTAFANSINSMFFTSLWICLLGLIVTVFIPVIPLGTRDQENNATSADVS</sequence>
<evidence type="ECO:0000256" key="4">
    <source>
        <dbReference type="ARBA" id="ARBA00022692"/>
    </source>
</evidence>
<keyword evidence="4 7" id="KW-0812">Transmembrane</keyword>
<dbReference type="Pfam" id="PF07690">
    <property type="entry name" value="MFS_1"/>
    <property type="match status" value="1"/>
</dbReference>
<feature type="transmembrane region" description="Helical" evidence="7">
    <location>
        <begin position="120"/>
        <end position="142"/>
    </location>
</feature>
<dbReference type="RefSeq" id="WP_070116592.1">
    <property type="nucleotide sequence ID" value="NZ_CAXATG010000001.1"/>
</dbReference>
<keyword evidence="2" id="KW-0813">Transport</keyword>
<dbReference type="SUPFAM" id="SSF103473">
    <property type="entry name" value="MFS general substrate transporter"/>
    <property type="match status" value="1"/>
</dbReference>
<organism evidence="9 10">
    <name type="scientific">Pseudohongiella acticola</name>
    <dbReference type="NCBI Taxonomy" id="1524254"/>
    <lineage>
        <taxon>Bacteria</taxon>
        <taxon>Pseudomonadati</taxon>
        <taxon>Pseudomonadota</taxon>
        <taxon>Gammaproteobacteria</taxon>
        <taxon>Pseudomonadales</taxon>
        <taxon>Pseudohongiellaceae</taxon>
        <taxon>Pseudohongiella</taxon>
    </lineage>
</organism>
<feature type="transmembrane region" description="Helical" evidence="7">
    <location>
        <begin position="81"/>
        <end position="100"/>
    </location>
</feature>
<feature type="transmembrane region" description="Helical" evidence="7">
    <location>
        <begin position="326"/>
        <end position="343"/>
    </location>
</feature>
<feature type="domain" description="Major facilitator superfamily (MFS) profile" evidence="8">
    <location>
        <begin position="16"/>
        <end position="516"/>
    </location>
</feature>
<evidence type="ECO:0000256" key="2">
    <source>
        <dbReference type="ARBA" id="ARBA00022448"/>
    </source>
</evidence>
<feature type="transmembrane region" description="Helical" evidence="7">
    <location>
        <begin position="15"/>
        <end position="38"/>
    </location>
</feature>
<reference evidence="10" key="1">
    <citation type="submission" date="2016-07" db="EMBL/GenBank/DDBJ databases">
        <authorList>
            <person name="Florea S."/>
            <person name="Webb J.S."/>
            <person name="Jaromczyk J."/>
            <person name="Schardl C.L."/>
        </authorList>
    </citation>
    <scope>NUCLEOTIDE SEQUENCE [LARGE SCALE GENOMIC DNA]</scope>
    <source>
        <strain evidence="10">KCTC 42131</strain>
    </source>
</reference>
<dbReference type="InterPro" id="IPR036259">
    <property type="entry name" value="MFS_trans_sf"/>
</dbReference>
<evidence type="ECO:0000256" key="6">
    <source>
        <dbReference type="ARBA" id="ARBA00023136"/>
    </source>
</evidence>
<feature type="transmembrane region" description="Helical" evidence="7">
    <location>
        <begin position="572"/>
        <end position="593"/>
    </location>
</feature>
<comment type="caution">
    <text evidence="9">The sequence shown here is derived from an EMBL/GenBank/DDBJ whole genome shotgun (WGS) entry which is preliminary data.</text>
</comment>
<dbReference type="InterPro" id="IPR011701">
    <property type="entry name" value="MFS"/>
</dbReference>
<feature type="transmembrane region" description="Helical" evidence="7">
    <location>
        <begin position="222"/>
        <end position="241"/>
    </location>
</feature>
<name>A0A1E8CKQ7_9GAMM</name>
<accession>A0A1E8CKQ7</accession>
<feature type="transmembrane region" description="Helical" evidence="7">
    <location>
        <begin position="149"/>
        <end position="171"/>
    </location>
</feature>
<feature type="transmembrane region" description="Helical" evidence="7">
    <location>
        <begin position="355"/>
        <end position="371"/>
    </location>
</feature>
<evidence type="ECO:0000313" key="10">
    <source>
        <dbReference type="Proteomes" id="UP000175669"/>
    </source>
</evidence>
<comment type="subcellular location">
    <subcellularLocation>
        <location evidence="1">Cell membrane</location>
        <topology evidence="1">Multi-pass membrane protein</topology>
    </subcellularLocation>
</comment>
<evidence type="ECO:0000256" key="1">
    <source>
        <dbReference type="ARBA" id="ARBA00004651"/>
    </source>
</evidence>
<feature type="transmembrane region" description="Helical" evidence="7">
    <location>
        <begin position="253"/>
        <end position="270"/>
    </location>
</feature>
<dbReference type="AlphaFoldDB" id="A0A1E8CKQ7"/>
<dbReference type="STRING" id="1524254.PHACT_07400"/>
<dbReference type="PANTHER" id="PTHR23501:SF197">
    <property type="entry name" value="COMD"/>
    <property type="match status" value="1"/>
</dbReference>
<dbReference type="Proteomes" id="UP000175669">
    <property type="component" value="Unassembled WGS sequence"/>
</dbReference>